<evidence type="ECO:0000313" key="2">
    <source>
        <dbReference type="EMBL" id="URE09701.1"/>
    </source>
</evidence>
<keyword evidence="1" id="KW-0472">Membrane</keyword>
<sequence length="140" mass="15808">MAASSLHHEPFLPRAHHDGGSFVCLLLRELSSSEWVWGKDILVQNFFIFPLLQYKLKHSWTTIFASSVFLGVSILFLFKGEKMELHQPGWAGFSALQKQIHAKSVCAMNLGKQNQMFIPLKALTWILLVGNAGTSKCYRS</sequence>
<feature type="transmembrane region" description="Helical" evidence="1">
    <location>
        <begin position="59"/>
        <end position="78"/>
    </location>
</feature>
<keyword evidence="1" id="KW-1133">Transmembrane helix</keyword>
<evidence type="ECO:0000313" key="3">
    <source>
        <dbReference type="Proteomes" id="UP001055439"/>
    </source>
</evidence>
<gene>
    <name evidence="2" type="ORF">MUK42_36743</name>
</gene>
<accession>A0A9E7G7F6</accession>
<dbReference type="AlphaFoldDB" id="A0A9E7G7F6"/>
<dbReference type="Proteomes" id="UP001055439">
    <property type="component" value="Chromosome 6"/>
</dbReference>
<dbReference type="EMBL" id="CP097508">
    <property type="protein sequence ID" value="URE09701.1"/>
    <property type="molecule type" value="Genomic_DNA"/>
</dbReference>
<organism evidence="2 3">
    <name type="scientific">Musa troglodytarum</name>
    <name type="common">fe'i banana</name>
    <dbReference type="NCBI Taxonomy" id="320322"/>
    <lineage>
        <taxon>Eukaryota</taxon>
        <taxon>Viridiplantae</taxon>
        <taxon>Streptophyta</taxon>
        <taxon>Embryophyta</taxon>
        <taxon>Tracheophyta</taxon>
        <taxon>Spermatophyta</taxon>
        <taxon>Magnoliopsida</taxon>
        <taxon>Liliopsida</taxon>
        <taxon>Zingiberales</taxon>
        <taxon>Musaceae</taxon>
        <taxon>Musa</taxon>
    </lineage>
</organism>
<name>A0A9E7G7F6_9LILI</name>
<protein>
    <submittedName>
        <fullName evidence="2">Uncharacterized protein</fullName>
    </submittedName>
</protein>
<keyword evidence="1" id="KW-0812">Transmembrane</keyword>
<keyword evidence="3" id="KW-1185">Reference proteome</keyword>
<evidence type="ECO:0000256" key="1">
    <source>
        <dbReference type="SAM" id="Phobius"/>
    </source>
</evidence>
<proteinExistence type="predicted"/>
<reference evidence="2" key="1">
    <citation type="submission" date="2022-05" db="EMBL/GenBank/DDBJ databases">
        <title>The Musa troglodytarum L. genome provides insights into the mechanism of non-climacteric behaviour and enrichment of carotenoids.</title>
        <authorList>
            <person name="Wang J."/>
        </authorList>
    </citation>
    <scope>NUCLEOTIDE SEQUENCE</scope>
    <source>
        <tissue evidence="2">Leaf</tissue>
    </source>
</reference>